<comment type="caution">
    <text evidence="1">The sequence shown here is derived from an EMBL/GenBank/DDBJ whole genome shotgun (WGS) entry which is preliminary data.</text>
</comment>
<dbReference type="RefSeq" id="WP_344248030.1">
    <property type="nucleotide sequence ID" value="NZ_BAAAPM010000003.1"/>
</dbReference>
<name>A0ABN2JDY4_9MICO</name>
<dbReference type="Proteomes" id="UP001501138">
    <property type="component" value="Unassembled WGS sequence"/>
</dbReference>
<dbReference type="EMBL" id="BAAAPM010000003">
    <property type="protein sequence ID" value="GAA1723768.1"/>
    <property type="molecule type" value="Genomic_DNA"/>
</dbReference>
<evidence type="ECO:0000313" key="1">
    <source>
        <dbReference type="EMBL" id="GAA1723768.1"/>
    </source>
</evidence>
<evidence type="ECO:0008006" key="3">
    <source>
        <dbReference type="Google" id="ProtNLM"/>
    </source>
</evidence>
<gene>
    <name evidence="1" type="ORF">GCM10009809_19480</name>
</gene>
<evidence type="ECO:0000313" key="2">
    <source>
        <dbReference type="Proteomes" id="UP001501138"/>
    </source>
</evidence>
<reference evidence="1 2" key="1">
    <citation type="journal article" date="2019" name="Int. J. Syst. Evol. Microbiol.">
        <title>The Global Catalogue of Microorganisms (GCM) 10K type strain sequencing project: providing services to taxonomists for standard genome sequencing and annotation.</title>
        <authorList>
            <consortium name="The Broad Institute Genomics Platform"/>
            <consortium name="The Broad Institute Genome Sequencing Center for Infectious Disease"/>
            <person name="Wu L."/>
            <person name="Ma J."/>
        </authorList>
    </citation>
    <scope>NUCLEOTIDE SEQUENCE [LARGE SCALE GENOMIC DNA]</scope>
    <source>
        <strain evidence="1 2">JCM 15589</strain>
    </source>
</reference>
<protein>
    <recommendedName>
        <fullName evidence="3">Lipoprotein</fullName>
    </recommendedName>
</protein>
<proteinExistence type="predicted"/>
<keyword evidence="2" id="KW-1185">Reference proteome</keyword>
<sequence>MTHHTITTPASIPVTTTRDRRYRALGALALAAGVAVTTTACAGISEALSERNAGHTKAFTYDSGRSGKNAEVLPAWVPDDAADVRGVFRTTGDEVILLMDADVADLPVTCQAVDDAHPLATAPARDGVKAEDVRDASTLKAGWWTAGQEQDATFVCDGWWVGEADGALFAFTPELTAVEIEEQPDPA</sequence>
<accession>A0ABN2JDY4</accession>
<organism evidence="1 2">
    <name type="scientific">Isoptericola hypogeus</name>
    <dbReference type="NCBI Taxonomy" id="300179"/>
    <lineage>
        <taxon>Bacteria</taxon>
        <taxon>Bacillati</taxon>
        <taxon>Actinomycetota</taxon>
        <taxon>Actinomycetes</taxon>
        <taxon>Micrococcales</taxon>
        <taxon>Promicromonosporaceae</taxon>
        <taxon>Isoptericola</taxon>
    </lineage>
</organism>